<feature type="domain" description="3-hydroxyisobutyrate dehydrogenase-like NAD-binding" evidence="5">
    <location>
        <begin position="176"/>
        <end position="296"/>
    </location>
</feature>
<dbReference type="GO" id="GO:0050661">
    <property type="term" value="F:NADP binding"/>
    <property type="evidence" value="ECO:0007669"/>
    <property type="project" value="InterPro"/>
</dbReference>
<organism evidence="6 7">
    <name type="scientific">Variovorax guangxiensis</name>
    <dbReference type="NCBI Taxonomy" id="1775474"/>
    <lineage>
        <taxon>Bacteria</taxon>
        <taxon>Pseudomonadati</taxon>
        <taxon>Pseudomonadota</taxon>
        <taxon>Betaproteobacteria</taxon>
        <taxon>Burkholderiales</taxon>
        <taxon>Comamonadaceae</taxon>
        <taxon>Variovorax</taxon>
    </lineage>
</organism>
<dbReference type="PIRSF" id="PIRSF000103">
    <property type="entry name" value="HIBADH"/>
    <property type="match status" value="1"/>
</dbReference>
<dbReference type="Pfam" id="PF14833">
    <property type="entry name" value="NAD_binding_11"/>
    <property type="match status" value="1"/>
</dbReference>
<dbReference type="OrthoDB" id="9777604at2"/>
<evidence type="ECO:0000259" key="5">
    <source>
        <dbReference type="Pfam" id="PF14833"/>
    </source>
</evidence>
<sequence>MTQSEGRVPAVRQTVACIGLGAMGSAMAGRLLGAGHCVHGFDPDAEAMQRLVALGGLAATNPADAVRAADVLLLAVHDAAQVEQVLFGTEGAASVLRPGGVVWLASTVTADAARSFAIRLQAMDLPMVDGPVSGGVTGARAGELTVIAGGTAAALAAAGAAMGACASAIHHVGPVGAGSTVKMINNLLAASHVALTAEALAFGVRAGVAPDKLIDVVRQSSGNSRMFDKRAPRMAAGEHASQATVKTFMKDLGIALDTARDLSFPTPMAATAQQVFAMAAGLGHAAESDTLLVRVYERLAGIDVEAAAAAEEGKQA</sequence>
<dbReference type="InterPro" id="IPR015815">
    <property type="entry name" value="HIBADH-related"/>
</dbReference>
<dbReference type="Gene3D" id="1.10.1040.10">
    <property type="entry name" value="N-(1-d-carboxylethyl)-l-norvaline Dehydrogenase, domain 2"/>
    <property type="match status" value="1"/>
</dbReference>
<protein>
    <submittedName>
        <fullName evidence="6">NAD(P)-dependent oxidoreductase</fullName>
    </submittedName>
</protein>
<dbReference type="PANTHER" id="PTHR43060">
    <property type="entry name" value="3-HYDROXYISOBUTYRATE DEHYDROGENASE-LIKE 1, MITOCHONDRIAL-RELATED"/>
    <property type="match status" value="1"/>
</dbReference>
<comment type="caution">
    <text evidence="6">The sequence shown here is derived from an EMBL/GenBank/DDBJ whole genome shotgun (WGS) entry which is preliminary data.</text>
</comment>
<evidence type="ECO:0000256" key="3">
    <source>
        <dbReference type="PIRSR" id="PIRSR000103-1"/>
    </source>
</evidence>
<dbReference type="SUPFAM" id="SSF51735">
    <property type="entry name" value="NAD(P)-binding Rossmann-fold domains"/>
    <property type="match status" value="1"/>
</dbReference>
<dbReference type="Gene3D" id="3.40.50.720">
    <property type="entry name" value="NAD(P)-binding Rossmann-like Domain"/>
    <property type="match status" value="1"/>
</dbReference>
<dbReference type="InterPro" id="IPR006115">
    <property type="entry name" value="6PGDH_NADP-bd"/>
</dbReference>
<dbReference type="SUPFAM" id="SSF48179">
    <property type="entry name" value="6-phosphogluconate dehydrogenase C-terminal domain-like"/>
    <property type="match status" value="1"/>
</dbReference>
<dbReference type="InterPro" id="IPR013328">
    <property type="entry name" value="6PGD_dom2"/>
</dbReference>
<name>A0A502DCW2_9BURK</name>
<dbReference type="InterPro" id="IPR036291">
    <property type="entry name" value="NAD(P)-bd_dom_sf"/>
</dbReference>
<gene>
    <name evidence="6" type="ORF">EAH82_20825</name>
</gene>
<reference evidence="6 7" key="1">
    <citation type="journal article" date="2019" name="Environ. Microbiol.">
        <title>Species interactions and distinct microbial communities in high Arctic permafrost affected cryosols are associated with the CH4 and CO2 gas fluxes.</title>
        <authorList>
            <person name="Altshuler I."/>
            <person name="Hamel J."/>
            <person name="Turney S."/>
            <person name="Magnuson E."/>
            <person name="Levesque R."/>
            <person name="Greer C."/>
            <person name="Whyte L.G."/>
        </authorList>
    </citation>
    <scope>NUCLEOTIDE SEQUENCE [LARGE SCALE GENOMIC DNA]</scope>
    <source>
        <strain evidence="6 7">S06.C</strain>
    </source>
</reference>
<evidence type="ECO:0000313" key="6">
    <source>
        <dbReference type="EMBL" id="TPG23507.1"/>
    </source>
</evidence>
<evidence type="ECO:0000256" key="1">
    <source>
        <dbReference type="ARBA" id="ARBA00023002"/>
    </source>
</evidence>
<dbReference type="RefSeq" id="WP_140839628.1">
    <property type="nucleotide sequence ID" value="NZ_RCZI01000010.1"/>
</dbReference>
<dbReference type="AlphaFoldDB" id="A0A502DCW2"/>
<keyword evidence="2" id="KW-0520">NAD</keyword>
<accession>A0A502DCW2</accession>
<evidence type="ECO:0000259" key="4">
    <source>
        <dbReference type="Pfam" id="PF03446"/>
    </source>
</evidence>
<proteinExistence type="predicted"/>
<keyword evidence="1" id="KW-0560">Oxidoreductase</keyword>
<dbReference type="InterPro" id="IPR029154">
    <property type="entry name" value="HIBADH-like_NADP-bd"/>
</dbReference>
<evidence type="ECO:0000256" key="2">
    <source>
        <dbReference type="ARBA" id="ARBA00023027"/>
    </source>
</evidence>
<dbReference type="Pfam" id="PF03446">
    <property type="entry name" value="NAD_binding_2"/>
    <property type="match status" value="1"/>
</dbReference>
<evidence type="ECO:0000313" key="7">
    <source>
        <dbReference type="Proteomes" id="UP000319212"/>
    </source>
</evidence>
<dbReference type="GO" id="GO:0051287">
    <property type="term" value="F:NAD binding"/>
    <property type="evidence" value="ECO:0007669"/>
    <property type="project" value="InterPro"/>
</dbReference>
<dbReference type="EMBL" id="RCZI01000010">
    <property type="protein sequence ID" value="TPG23507.1"/>
    <property type="molecule type" value="Genomic_DNA"/>
</dbReference>
<feature type="active site" evidence="3">
    <location>
        <position position="182"/>
    </location>
</feature>
<dbReference type="InterPro" id="IPR008927">
    <property type="entry name" value="6-PGluconate_DH-like_C_sf"/>
</dbReference>
<feature type="domain" description="6-phosphogluconate dehydrogenase NADP-binding" evidence="4">
    <location>
        <begin position="15"/>
        <end position="173"/>
    </location>
</feature>
<dbReference type="Proteomes" id="UP000319212">
    <property type="component" value="Unassembled WGS sequence"/>
</dbReference>
<dbReference type="GO" id="GO:0016491">
    <property type="term" value="F:oxidoreductase activity"/>
    <property type="evidence" value="ECO:0007669"/>
    <property type="project" value="UniProtKB-KW"/>
</dbReference>
<dbReference type="PANTHER" id="PTHR43060:SF15">
    <property type="entry name" value="3-HYDROXYISOBUTYRATE DEHYDROGENASE-LIKE 1, MITOCHONDRIAL-RELATED"/>
    <property type="match status" value="1"/>
</dbReference>